<keyword evidence="2" id="KW-0805">Transcription regulation</keyword>
<accession>A0A9Q1ACS4</accession>
<evidence type="ECO:0000256" key="4">
    <source>
        <dbReference type="ARBA" id="ARBA00023242"/>
    </source>
</evidence>
<evidence type="ECO:0000313" key="6">
    <source>
        <dbReference type="EMBL" id="KAJ6766740.1"/>
    </source>
</evidence>
<dbReference type="Pfam" id="PF03514">
    <property type="entry name" value="GRAS"/>
    <property type="match status" value="1"/>
</dbReference>
<keyword evidence="3" id="KW-0804">Transcription</keyword>
<gene>
    <name evidence="6" type="ORF">OIU79_022660</name>
</gene>
<dbReference type="EMBL" id="JAPFFK010000004">
    <property type="protein sequence ID" value="KAJ6766740.1"/>
    <property type="molecule type" value="Genomic_DNA"/>
</dbReference>
<evidence type="ECO:0000256" key="2">
    <source>
        <dbReference type="ARBA" id="ARBA00023015"/>
    </source>
</evidence>
<reference evidence="6" key="1">
    <citation type="submission" date="2022-11" db="EMBL/GenBank/DDBJ databases">
        <authorList>
            <person name="Hyden B.L."/>
            <person name="Feng K."/>
            <person name="Yates T."/>
            <person name="Jawdy S."/>
            <person name="Smart L.B."/>
            <person name="Muchero W."/>
        </authorList>
    </citation>
    <scope>NUCLEOTIDE SEQUENCE</scope>
    <source>
        <tissue evidence="6">Shoot tip</tissue>
    </source>
</reference>
<comment type="similarity">
    <text evidence="5">Belongs to the GRAS family.</text>
</comment>
<dbReference type="GO" id="GO:0005634">
    <property type="term" value="C:nucleus"/>
    <property type="evidence" value="ECO:0007669"/>
    <property type="project" value="UniProtKB-SubCell"/>
</dbReference>
<evidence type="ECO:0000256" key="5">
    <source>
        <dbReference type="PROSITE-ProRule" id="PRU01191"/>
    </source>
</evidence>
<evidence type="ECO:0000256" key="1">
    <source>
        <dbReference type="ARBA" id="ARBA00004123"/>
    </source>
</evidence>
<comment type="caution">
    <text evidence="6">The sequence shown here is derived from an EMBL/GenBank/DDBJ whole genome shotgun (WGS) entry which is preliminary data.</text>
</comment>
<keyword evidence="7" id="KW-1185">Reference proteome</keyword>
<dbReference type="InterPro" id="IPR005202">
    <property type="entry name" value="TF_GRAS"/>
</dbReference>
<feature type="short sequence motif" description="VHIID" evidence="5">
    <location>
        <begin position="71"/>
        <end position="75"/>
    </location>
</feature>
<dbReference type="AlphaFoldDB" id="A0A9Q1ACS4"/>
<dbReference type="PANTHER" id="PTHR31636">
    <property type="entry name" value="OSJNBA0084A10.13 PROTEIN-RELATED"/>
    <property type="match status" value="1"/>
</dbReference>
<keyword evidence="4" id="KW-0539">Nucleus</keyword>
<comment type="subcellular location">
    <subcellularLocation>
        <location evidence="1">Nucleus</location>
    </subcellularLocation>
</comment>
<evidence type="ECO:0000313" key="7">
    <source>
        <dbReference type="Proteomes" id="UP001151532"/>
    </source>
</evidence>
<feature type="region of interest" description="SAW" evidence="5">
    <location>
        <begin position="234"/>
        <end position="235"/>
    </location>
</feature>
<evidence type="ECO:0000256" key="3">
    <source>
        <dbReference type="ARBA" id="ARBA00023163"/>
    </source>
</evidence>
<proteinExistence type="inferred from homology"/>
<dbReference type="OrthoDB" id="677896at2759"/>
<dbReference type="Proteomes" id="UP001151532">
    <property type="component" value="Chromosome 4"/>
</dbReference>
<name>A0A9Q1ACS4_SALPP</name>
<comment type="caution">
    <text evidence="5">Lacks conserved residue(s) required for the propagation of feature annotation.</text>
</comment>
<dbReference type="PROSITE" id="PS50985">
    <property type="entry name" value="GRAS"/>
    <property type="match status" value="1"/>
</dbReference>
<reference evidence="6" key="2">
    <citation type="journal article" date="2023" name="Int. J. Mol. Sci.">
        <title>De Novo Assembly and Annotation of 11 Diverse Shrub Willow (Salix) Genomes Reveals Novel Gene Organization in Sex-Linked Regions.</title>
        <authorList>
            <person name="Hyden B."/>
            <person name="Feng K."/>
            <person name="Yates T.B."/>
            <person name="Jawdy S."/>
            <person name="Cereghino C."/>
            <person name="Smart L.B."/>
            <person name="Muchero W."/>
        </authorList>
    </citation>
    <scope>NUCLEOTIDE SEQUENCE</scope>
    <source>
        <tissue evidence="6">Shoot tip</tissue>
    </source>
</reference>
<sequence length="235" mass="25699">MGYMLTALKSRLNSAGNTSAMELYSKEHVDATQLLYELSPCFKLGFMAANLAIIDAAREQKQEANASSNGFHVVDFDIGHGGQYMNLLLALSGLQNSKPAIVKITAVASDSNGGEERLRPVGEMLSQLARRVGLNLCFKVVSCKLNEMPDESVSSTENLRDELLRRVKGLAPRVVTVVEQEMNTNTAPFMARVNESCSYYGALFDSIESTVERDSSERAKVEEGLGRRIVKLGSL</sequence>
<protein>
    <submittedName>
        <fullName evidence="6">SCARECROW-LIKE PROTEIN 8</fullName>
    </submittedName>
</protein>
<organism evidence="6 7">
    <name type="scientific">Salix purpurea</name>
    <name type="common">Purple osier willow</name>
    <dbReference type="NCBI Taxonomy" id="77065"/>
    <lineage>
        <taxon>Eukaryota</taxon>
        <taxon>Viridiplantae</taxon>
        <taxon>Streptophyta</taxon>
        <taxon>Embryophyta</taxon>
        <taxon>Tracheophyta</taxon>
        <taxon>Spermatophyta</taxon>
        <taxon>Magnoliopsida</taxon>
        <taxon>eudicotyledons</taxon>
        <taxon>Gunneridae</taxon>
        <taxon>Pentapetalae</taxon>
        <taxon>rosids</taxon>
        <taxon>fabids</taxon>
        <taxon>Malpighiales</taxon>
        <taxon>Salicaceae</taxon>
        <taxon>Saliceae</taxon>
        <taxon>Salix</taxon>
    </lineage>
</organism>